<protein>
    <submittedName>
        <fullName evidence="6">Ornithine decarboxylase 1</fullName>
    </submittedName>
</protein>
<evidence type="ECO:0000256" key="2">
    <source>
        <dbReference type="ARBA" id="ARBA00008872"/>
    </source>
</evidence>
<gene>
    <name evidence="6" type="ORF">WN55_03907</name>
</gene>
<dbReference type="GO" id="GO:0033387">
    <property type="term" value="P:putrescine biosynthetic process from arginine, via ornithine"/>
    <property type="evidence" value="ECO:0007669"/>
    <property type="project" value="TreeGrafter"/>
</dbReference>
<dbReference type="FunFam" id="3.20.20.10:FF:000008">
    <property type="entry name" value="Ornithine decarboxylase"/>
    <property type="match status" value="1"/>
</dbReference>
<dbReference type="SUPFAM" id="SSF50621">
    <property type="entry name" value="Alanine racemase C-terminal domain-like"/>
    <property type="match status" value="1"/>
</dbReference>
<proteinExistence type="inferred from homology"/>
<organism evidence="6 7">
    <name type="scientific">Dufourea novaeangliae</name>
    <name type="common">Sweat bee</name>
    <dbReference type="NCBI Taxonomy" id="178035"/>
    <lineage>
        <taxon>Eukaryota</taxon>
        <taxon>Metazoa</taxon>
        <taxon>Ecdysozoa</taxon>
        <taxon>Arthropoda</taxon>
        <taxon>Hexapoda</taxon>
        <taxon>Insecta</taxon>
        <taxon>Pterygota</taxon>
        <taxon>Neoptera</taxon>
        <taxon>Endopterygota</taxon>
        <taxon>Hymenoptera</taxon>
        <taxon>Apocrita</taxon>
        <taxon>Aculeata</taxon>
        <taxon>Apoidea</taxon>
        <taxon>Anthophila</taxon>
        <taxon>Halictidae</taxon>
        <taxon>Rophitinae</taxon>
        <taxon>Dufourea</taxon>
    </lineage>
</organism>
<evidence type="ECO:0000313" key="6">
    <source>
        <dbReference type="EMBL" id="KZC12180.1"/>
    </source>
</evidence>
<dbReference type="PRINTS" id="PR01179">
    <property type="entry name" value="ODADCRBXLASE"/>
</dbReference>
<evidence type="ECO:0000313" key="7">
    <source>
        <dbReference type="Proteomes" id="UP000076502"/>
    </source>
</evidence>
<dbReference type="InterPro" id="IPR002433">
    <property type="entry name" value="Orn_de-COase"/>
</dbReference>
<dbReference type="SUPFAM" id="SSF51419">
    <property type="entry name" value="PLP-binding barrel"/>
    <property type="match status" value="1"/>
</dbReference>
<name>A0A154PLT1_DUFNO</name>
<keyword evidence="4" id="KW-0456">Lyase</keyword>
<accession>A0A154PLT1</accession>
<dbReference type="GO" id="GO:0004586">
    <property type="term" value="F:ornithine decarboxylase activity"/>
    <property type="evidence" value="ECO:0007669"/>
    <property type="project" value="TreeGrafter"/>
</dbReference>
<reference evidence="6 7" key="1">
    <citation type="submission" date="2015-07" db="EMBL/GenBank/DDBJ databases">
        <title>The genome of Dufourea novaeangliae.</title>
        <authorList>
            <person name="Pan H."/>
            <person name="Kapheim K."/>
        </authorList>
    </citation>
    <scope>NUCLEOTIDE SEQUENCE [LARGE SCALE GENOMIC DNA]</scope>
    <source>
        <strain evidence="6">0120121106</strain>
        <tissue evidence="6">Whole body</tissue>
    </source>
</reference>
<dbReference type="InterPro" id="IPR000183">
    <property type="entry name" value="Orn/DAP/Arg_de-COase"/>
</dbReference>
<dbReference type="Proteomes" id="UP000076502">
    <property type="component" value="Unassembled WGS sequence"/>
</dbReference>
<dbReference type="Gene3D" id="2.40.37.10">
    <property type="entry name" value="Lyase, Ornithine Decarboxylase, Chain A, domain 1"/>
    <property type="match status" value="1"/>
</dbReference>
<dbReference type="InterPro" id="IPR022644">
    <property type="entry name" value="De-COase2_N"/>
</dbReference>
<feature type="domain" description="Orn/DAP/Arg decarboxylase 2 N-terminal" evidence="5">
    <location>
        <begin position="2"/>
        <end position="203"/>
    </location>
</feature>
<comment type="cofactor">
    <cofactor evidence="1">
        <name>pyridoxal 5'-phosphate</name>
        <dbReference type="ChEBI" id="CHEBI:597326"/>
    </cofactor>
</comment>
<dbReference type="PANTHER" id="PTHR11482:SF6">
    <property type="entry name" value="ORNITHINE DECARBOXYLASE 1-RELATED"/>
    <property type="match status" value="1"/>
</dbReference>
<dbReference type="STRING" id="178035.A0A154PLT1"/>
<dbReference type="PRINTS" id="PR01182">
    <property type="entry name" value="ORNDCRBXLASE"/>
</dbReference>
<evidence type="ECO:0000259" key="5">
    <source>
        <dbReference type="Pfam" id="PF02784"/>
    </source>
</evidence>
<evidence type="ECO:0000256" key="3">
    <source>
        <dbReference type="ARBA" id="ARBA00022898"/>
    </source>
</evidence>
<dbReference type="EMBL" id="KQ434939">
    <property type="protein sequence ID" value="KZC12180.1"/>
    <property type="molecule type" value="Genomic_DNA"/>
</dbReference>
<dbReference type="GO" id="GO:0005737">
    <property type="term" value="C:cytoplasm"/>
    <property type="evidence" value="ECO:0007669"/>
    <property type="project" value="TreeGrafter"/>
</dbReference>
<comment type="similarity">
    <text evidence="2">Belongs to the Orn/Lys/Arg decarboxylase class-II family.</text>
</comment>
<dbReference type="InterPro" id="IPR009006">
    <property type="entry name" value="Ala_racemase/Decarboxylase_C"/>
</dbReference>
<dbReference type="Gene3D" id="3.20.20.10">
    <property type="entry name" value="Alanine racemase"/>
    <property type="match status" value="1"/>
</dbReference>
<dbReference type="Pfam" id="PF02784">
    <property type="entry name" value="Orn_Arg_deC_N"/>
    <property type="match status" value="1"/>
</dbReference>
<sequence>MVIKTLAALNCGFDCASEQEIREVMSHGVSAERIIFANPTKLPTHIRFSRKVNVEKMTVDSETELMKIKKYFPEAKIVIRIRCDAVISMVCLGTKYGCDPGDEAVRLIHLTKDLGLTLHGFSFHVGSPCGEAAAYGRGIEICKRLIDIARTIGCHDAQLIDIGGGFPGETGSRLDQFASVINDAIQDVDPSIKIISEPGQYYVTSAFTLASYIHTKKILSREEKLIRMYYVGCGVYTSFIEELLGVRARIPITLDKANSCSILAFICIHSQFEFDRLGRFATQTVPLIDGGAGLGDLLHVLQALKINGGHFSLQLSGLASDAGALHEGHVAGLRCLGQAEVRTICYLWTKQRKSDDRCKSVFTYCFRLLVGSSKLFTFVLQTTKFEFQFVKSAVHVGQFGATLGLFETFGELNHLHAQISALAFDLQTHVANEERICIMKNY</sequence>
<evidence type="ECO:0000256" key="4">
    <source>
        <dbReference type="ARBA" id="ARBA00023239"/>
    </source>
</evidence>
<dbReference type="InterPro" id="IPR029066">
    <property type="entry name" value="PLP-binding_barrel"/>
</dbReference>
<keyword evidence="3" id="KW-0663">Pyridoxal phosphate</keyword>
<dbReference type="AlphaFoldDB" id="A0A154PLT1"/>
<dbReference type="PANTHER" id="PTHR11482">
    <property type="entry name" value="ARGININE/DIAMINOPIMELATE/ORNITHINE DECARBOXYLASE"/>
    <property type="match status" value="1"/>
</dbReference>
<dbReference type="OrthoDB" id="5034579at2759"/>
<evidence type="ECO:0000256" key="1">
    <source>
        <dbReference type="ARBA" id="ARBA00001933"/>
    </source>
</evidence>
<keyword evidence="7" id="KW-1185">Reference proteome</keyword>